<dbReference type="AlphaFoldDB" id="A0A210QAG4"/>
<evidence type="ECO:0000259" key="7">
    <source>
        <dbReference type="Pfam" id="PF05712"/>
    </source>
</evidence>
<dbReference type="Pfam" id="PF05712">
    <property type="entry name" value="MRG"/>
    <property type="match status" value="1"/>
</dbReference>
<comment type="caution">
    <text evidence="9">The sequence shown here is derived from an EMBL/GenBank/DDBJ whole genome shotgun (WGS) entry which is preliminary data.</text>
</comment>
<keyword evidence="3" id="KW-0805">Transcription regulation</keyword>
<dbReference type="GO" id="GO:0006325">
    <property type="term" value="P:chromatin organization"/>
    <property type="evidence" value="ECO:0007669"/>
    <property type="project" value="UniProtKB-KW"/>
</dbReference>
<dbReference type="InterPro" id="IPR038217">
    <property type="entry name" value="MRG_C_sf"/>
</dbReference>
<evidence type="ECO:0000256" key="2">
    <source>
        <dbReference type="ARBA" id="ARBA00022853"/>
    </source>
</evidence>
<keyword evidence="2" id="KW-0156">Chromatin regulator</keyword>
<gene>
    <name evidence="9" type="ORF">KP79_PYT12225</name>
</gene>
<accession>A0A210QAG4</accession>
<feature type="compositionally biased region" description="Acidic residues" evidence="6">
    <location>
        <begin position="125"/>
        <end position="151"/>
    </location>
</feature>
<proteinExistence type="predicted"/>
<dbReference type="Gene3D" id="2.30.30.140">
    <property type="match status" value="1"/>
</dbReference>
<dbReference type="SUPFAM" id="SSF54160">
    <property type="entry name" value="Chromo domain-like"/>
    <property type="match status" value="1"/>
</dbReference>
<evidence type="ECO:0000259" key="8">
    <source>
        <dbReference type="Pfam" id="PF22732"/>
    </source>
</evidence>
<feature type="compositionally biased region" description="Basic and acidic residues" evidence="6">
    <location>
        <begin position="152"/>
        <end position="162"/>
    </location>
</feature>
<evidence type="ECO:0000256" key="1">
    <source>
        <dbReference type="ARBA" id="ARBA00004123"/>
    </source>
</evidence>
<feature type="domain" description="MRG" evidence="7">
    <location>
        <begin position="179"/>
        <end position="556"/>
    </location>
</feature>
<protein>
    <submittedName>
        <fullName evidence="9">Male-specific lethal 3-like</fullName>
    </submittedName>
</protein>
<dbReference type="Proteomes" id="UP000242188">
    <property type="component" value="Unassembled WGS sequence"/>
</dbReference>
<dbReference type="FunFam" id="2.30.30.140:FF:000042">
    <property type="entry name" value="male-specific lethal 3 homolog"/>
    <property type="match status" value="1"/>
</dbReference>
<evidence type="ECO:0000256" key="6">
    <source>
        <dbReference type="SAM" id="MobiDB-lite"/>
    </source>
</evidence>
<feature type="region of interest" description="Disordered" evidence="6">
    <location>
        <begin position="371"/>
        <end position="428"/>
    </location>
</feature>
<evidence type="ECO:0000313" key="9">
    <source>
        <dbReference type="EMBL" id="OWF45727.1"/>
    </source>
</evidence>
<dbReference type="GO" id="GO:0035267">
    <property type="term" value="C:NuA4 histone acetyltransferase complex"/>
    <property type="evidence" value="ECO:0007669"/>
    <property type="project" value="TreeGrafter"/>
</dbReference>
<organism evidence="9 10">
    <name type="scientific">Mizuhopecten yessoensis</name>
    <name type="common">Japanese scallop</name>
    <name type="synonym">Patinopecten yessoensis</name>
    <dbReference type="NCBI Taxonomy" id="6573"/>
    <lineage>
        <taxon>Eukaryota</taxon>
        <taxon>Metazoa</taxon>
        <taxon>Spiralia</taxon>
        <taxon>Lophotrochozoa</taxon>
        <taxon>Mollusca</taxon>
        <taxon>Bivalvia</taxon>
        <taxon>Autobranchia</taxon>
        <taxon>Pteriomorphia</taxon>
        <taxon>Pectinida</taxon>
        <taxon>Pectinoidea</taxon>
        <taxon>Pectinidae</taxon>
        <taxon>Mizuhopecten</taxon>
    </lineage>
</organism>
<dbReference type="Gene3D" id="1.10.274.30">
    <property type="entry name" value="MRG domain"/>
    <property type="match status" value="2"/>
</dbReference>
<reference evidence="9 10" key="1">
    <citation type="journal article" date="2017" name="Nat. Ecol. Evol.">
        <title>Scallop genome provides insights into evolution of bilaterian karyotype and development.</title>
        <authorList>
            <person name="Wang S."/>
            <person name="Zhang J."/>
            <person name="Jiao W."/>
            <person name="Li J."/>
            <person name="Xun X."/>
            <person name="Sun Y."/>
            <person name="Guo X."/>
            <person name="Huan P."/>
            <person name="Dong B."/>
            <person name="Zhang L."/>
            <person name="Hu X."/>
            <person name="Sun X."/>
            <person name="Wang J."/>
            <person name="Zhao C."/>
            <person name="Wang Y."/>
            <person name="Wang D."/>
            <person name="Huang X."/>
            <person name="Wang R."/>
            <person name="Lv J."/>
            <person name="Li Y."/>
            <person name="Zhang Z."/>
            <person name="Liu B."/>
            <person name="Lu W."/>
            <person name="Hui Y."/>
            <person name="Liang J."/>
            <person name="Zhou Z."/>
            <person name="Hou R."/>
            <person name="Li X."/>
            <person name="Liu Y."/>
            <person name="Li H."/>
            <person name="Ning X."/>
            <person name="Lin Y."/>
            <person name="Zhao L."/>
            <person name="Xing Q."/>
            <person name="Dou J."/>
            <person name="Li Y."/>
            <person name="Mao J."/>
            <person name="Guo H."/>
            <person name="Dou H."/>
            <person name="Li T."/>
            <person name="Mu C."/>
            <person name="Jiang W."/>
            <person name="Fu Q."/>
            <person name="Fu X."/>
            <person name="Miao Y."/>
            <person name="Liu J."/>
            <person name="Yu Q."/>
            <person name="Li R."/>
            <person name="Liao H."/>
            <person name="Li X."/>
            <person name="Kong Y."/>
            <person name="Jiang Z."/>
            <person name="Chourrout D."/>
            <person name="Li R."/>
            <person name="Bao Z."/>
        </authorList>
    </citation>
    <scope>NUCLEOTIDE SEQUENCE [LARGE SCALE GENOMIC DNA]</scope>
    <source>
        <strain evidence="9 10">PY_sf001</strain>
    </source>
</reference>
<feature type="compositionally biased region" description="Basic and acidic residues" evidence="6">
    <location>
        <begin position="404"/>
        <end position="415"/>
    </location>
</feature>
<dbReference type="InterPro" id="IPR026541">
    <property type="entry name" value="MRG_dom"/>
</dbReference>
<dbReference type="InterPro" id="IPR016197">
    <property type="entry name" value="Chromo-like_dom_sf"/>
</dbReference>
<dbReference type="GO" id="GO:0005634">
    <property type="term" value="C:nucleus"/>
    <property type="evidence" value="ECO:0007669"/>
    <property type="project" value="UniProtKB-SubCell"/>
</dbReference>
<keyword evidence="10" id="KW-1185">Reference proteome</keyword>
<dbReference type="STRING" id="6573.A0A210QAG4"/>
<dbReference type="GO" id="GO:0006355">
    <property type="term" value="P:regulation of DNA-templated transcription"/>
    <property type="evidence" value="ECO:0007669"/>
    <property type="project" value="InterPro"/>
</dbReference>
<evidence type="ECO:0000313" key="10">
    <source>
        <dbReference type="Proteomes" id="UP000242188"/>
    </source>
</evidence>
<keyword evidence="4" id="KW-0804">Transcription</keyword>
<feature type="region of interest" description="Disordered" evidence="6">
    <location>
        <begin position="329"/>
        <end position="352"/>
    </location>
</feature>
<feature type="region of interest" description="Disordered" evidence="6">
    <location>
        <begin position="118"/>
        <end position="191"/>
    </location>
</feature>
<feature type="compositionally biased region" description="Polar residues" evidence="6">
    <location>
        <begin position="332"/>
        <end position="343"/>
    </location>
</feature>
<dbReference type="OrthoDB" id="10044771at2759"/>
<dbReference type="Pfam" id="PF22732">
    <property type="entry name" value="MSL3_chromo-like"/>
    <property type="match status" value="1"/>
</dbReference>
<keyword evidence="5" id="KW-0539">Nucleus</keyword>
<feature type="domain" description="MSL3 chromodomain-like" evidence="8">
    <location>
        <begin position="10"/>
        <end position="88"/>
    </location>
</feature>
<dbReference type="InterPro" id="IPR053820">
    <property type="entry name" value="MSL3_chromo-like"/>
</dbReference>
<dbReference type="PROSITE" id="PS51640">
    <property type="entry name" value="MRG"/>
    <property type="match status" value="1"/>
</dbReference>
<feature type="compositionally biased region" description="Basic and acidic residues" evidence="6">
    <location>
        <begin position="182"/>
        <end position="191"/>
    </location>
</feature>
<sequence>MSTRGIKYQYSVGECVLCFEPDPTKARVLYDAKILDQTFVKDVKNHTRKTPAYHIHFQGWNNSWDRVVVENHILKNDETNRDLMKRLADITKRYRINRARNHRIDQILKEAFKGRPPLMDYSSDFSDDNDDCDDDDTEVETDDEDETDETDKENNRVKDRSTNGDADVDSVDGSESSSRTSGKSEDKKKKQTVELEIPEVLKEVLEGDFIAINKECLLIQLPADTNIVDILEGFVKTFCINLLCGTPEKGKTAGGTSHIPFDKNIPLCKELVDGLRICFDHTLPLVLLYTPERDQYKELLQNKFKPNPESKTNSLQSPLIKTPMSKAKQFQGAVSTTPGTGDSSPKIPKLSPKVFKREKIEFDLASKSEEVTPRRLTRQAAQDSAKKYPTFPQEASSSTDEVDIEKRGEVTPNKRRESRRRKYSDSSSLNPVAVKMECGYEGSEGGGSGVVSRRADPPPPLLIPSVISNQASGHGSVDSSGDSVQPTGRENIVESVLAWKLLPEKEAIKIPPYPSLVYGAHHLLRLFVKLPELILSMDMEDHKLKALQSLLDHFME</sequence>
<evidence type="ECO:0000256" key="5">
    <source>
        <dbReference type="ARBA" id="ARBA00023242"/>
    </source>
</evidence>
<evidence type="ECO:0000256" key="4">
    <source>
        <dbReference type="ARBA" id="ARBA00023163"/>
    </source>
</evidence>
<dbReference type="PANTHER" id="PTHR10880">
    <property type="entry name" value="MORTALITY FACTOR 4-LIKE PROTEIN"/>
    <property type="match status" value="1"/>
</dbReference>
<dbReference type="EMBL" id="NEDP02004411">
    <property type="protein sequence ID" value="OWF45727.1"/>
    <property type="molecule type" value="Genomic_DNA"/>
</dbReference>
<comment type="subcellular location">
    <subcellularLocation>
        <location evidence="1">Nucleus</location>
    </subcellularLocation>
</comment>
<dbReference type="InterPro" id="IPR008676">
    <property type="entry name" value="MRG"/>
</dbReference>
<dbReference type="PANTHER" id="PTHR10880:SF15">
    <property type="entry name" value="MSL COMPLEX SUBUNIT 3"/>
    <property type="match status" value="1"/>
</dbReference>
<dbReference type="GO" id="GO:0072487">
    <property type="term" value="C:MSL complex"/>
    <property type="evidence" value="ECO:0007669"/>
    <property type="project" value="TreeGrafter"/>
</dbReference>
<evidence type="ECO:0000256" key="3">
    <source>
        <dbReference type="ARBA" id="ARBA00023015"/>
    </source>
</evidence>
<name>A0A210QAG4_MIZYE</name>